<feature type="transmembrane region" description="Helical" evidence="1">
    <location>
        <begin position="82"/>
        <end position="101"/>
    </location>
</feature>
<name>A0ABM7K5H7_9MYCO</name>
<evidence type="ECO:0000313" key="3">
    <source>
        <dbReference type="Proteomes" id="UP000466578"/>
    </source>
</evidence>
<keyword evidence="1" id="KW-0812">Transmembrane</keyword>
<feature type="transmembrane region" description="Helical" evidence="1">
    <location>
        <begin position="12"/>
        <end position="30"/>
    </location>
</feature>
<protein>
    <submittedName>
        <fullName evidence="2">Uncharacterized protein</fullName>
    </submittedName>
</protein>
<dbReference type="Proteomes" id="UP000466578">
    <property type="component" value="Chromosome"/>
</dbReference>
<feature type="transmembrane region" description="Helical" evidence="1">
    <location>
        <begin position="36"/>
        <end position="54"/>
    </location>
</feature>
<evidence type="ECO:0000313" key="2">
    <source>
        <dbReference type="EMBL" id="BBY69245.1"/>
    </source>
</evidence>
<gene>
    <name evidence="2" type="ORF">MPRI_14320</name>
</gene>
<sequence>MAGGEAKGRWWRVLRYSFGGALCLLAGINVLVGSAWYLPVGAAAVGVGIIYGSGRRIFGAGVRRTGQEIVCRYLPWYESNPYMATLLFPLIAFAMIGAGCAPGNPAWLWYGGVILLAISALLVGVSLWIWRRSLLRITPAALTVRIAERGSELTDIRREHVRSIEPKLVPSVAAGTERLQVEVAYQPADVSGEATATVMLGMYLSVQPSNLLDALAAWNNGAHDNPSELLDRIERILRGRSMAGV</sequence>
<keyword evidence="1" id="KW-1133">Transmembrane helix</keyword>
<dbReference type="RefSeq" id="WP_014385939.1">
    <property type="nucleotide sequence ID" value="NC_016948.1"/>
</dbReference>
<evidence type="ECO:0000256" key="1">
    <source>
        <dbReference type="SAM" id="Phobius"/>
    </source>
</evidence>
<keyword evidence="3" id="KW-1185">Reference proteome</keyword>
<keyword evidence="1" id="KW-0472">Membrane</keyword>
<proteinExistence type="predicted"/>
<organism evidence="2 3">
    <name type="scientific">Mycobacterium paraintracellulare</name>
    <dbReference type="NCBI Taxonomy" id="1138383"/>
    <lineage>
        <taxon>Bacteria</taxon>
        <taxon>Bacillati</taxon>
        <taxon>Actinomycetota</taxon>
        <taxon>Actinomycetes</taxon>
        <taxon>Mycobacteriales</taxon>
        <taxon>Mycobacteriaceae</taxon>
        <taxon>Mycobacterium</taxon>
        <taxon>Mycobacterium avium complex (MAC)</taxon>
    </lineage>
</organism>
<dbReference type="GeneID" id="45456921"/>
<feature type="transmembrane region" description="Helical" evidence="1">
    <location>
        <begin position="107"/>
        <end position="130"/>
    </location>
</feature>
<dbReference type="EMBL" id="AP022597">
    <property type="protein sequence ID" value="BBY69245.1"/>
    <property type="molecule type" value="Genomic_DNA"/>
</dbReference>
<reference evidence="2 3" key="1">
    <citation type="journal article" date="2019" name="Emerg. Microbes Infect.">
        <title>Comprehensive subspecies identification of 175 nontuberculous mycobacteria species based on 7547 genomic profiles.</title>
        <authorList>
            <person name="Matsumoto Y."/>
            <person name="Kinjo T."/>
            <person name="Motooka D."/>
            <person name="Nabeya D."/>
            <person name="Jung N."/>
            <person name="Uechi K."/>
            <person name="Horii T."/>
            <person name="Iida T."/>
            <person name="Fujita J."/>
            <person name="Nakamura S."/>
        </authorList>
    </citation>
    <scope>NUCLEOTIDE SEQUENCE [LARGE SCALE GENOMIC DNA]</scope>
    <source>
        <strain evidence="2 3">JCM 30622</strain>
    </source>
</reference>
<accession>A0ABM7K5H7</accession>